<gene>
    <name evidence="2" type="ORF">DespoDRAFT_00095</name>
</gene>
<proteinExistence type="predicted"/>
<keyword evidence="1" id="KW-0472">Membrane</keyword>
<dbReference type="RefSeq" id="WP_004070484.1">
    <property type="nucleotide sequence ID" value="NZ_CM001488.1"/>
</dbReference>
<feature type="transmembrane region" description="Helical" evidence="1">
    <location>
        <begin position="12"/>
        <end position="34"/>
    </location>
</feature>
<keyword evidence="3" id="KW-1185">Reference proteome</keyword>
<dbReference type="Proteomes" id="UP000005778">
    <property type="component" value="Chromosome"/>
</dbReference>
<dbReference type="AlphaFoldDB" id="I5AY28"/>
<sequence length="86" mass="10139">MENGIFELFKTGILSTLIIGISFISFNIAIWLILRPVICWYFKINEKIELLSEILDLLEEQNISQKHTIKNKPEDNSLGHQFKKYR</sequence>
<dbReference type="STRING" id="879212.DespoDRAFT_00095"/>
<keyword evidence="1" id="KW-0812">Transmembrane</keyword>
<dbReference type="HOGENOM" id="CLU_2492802_0_0_7"/>
<evidence type="ECO:0000313" key="3">
    <source>
        <dbReference type="Proteomes" id="UP000005778"/>
    </source>
</evidence>
<reference evidence="2 3" key="2">
    <citation type="submission" date="2012-02" db="EMBL/GenBank/DDBJ databases">
        <title>Improved High-Quality Draft sequence of Desulfobacter postgatei 2ac9.</title>
        <authorList>
            <consortium name="US DOE Joint Genome Institute"/>
            <person name="Lucas S."/>
            <person name="Han J."/>
            <person name="Lapidus A."/>
            <person name="Cheng J.-F."/>
            <person name="Goodwin L."/>
            <person name="Pitluck S."/>
            <person name="Peters L."/>
            <person name="Ovchinnikova G."/>
            <person name="Held B."/>
            <person name="Detter J.C."/>
            <person name="Han C."/>
            <person name="Tapia R."/>
            <person name="Land M."/>
            <person name="Hauser L."/>
            <person name="Kyrpides N."/>
            <person name="Ivanova N."/>
            <person name="Pagani I."/>
            <person name="Orellana R."/>
            <person name="Lovley D."/>
            <person name="Woyke T."/>
        </authorList>
    </citation>
    <scope>NUCLEOTIDE SEQUENCE [LARGE SCALE GENOMIC DNA]</scope>
    <source>
        <strain evidence="2 3">2ac9</strain>
    </source>
</reference>
<protein>
    <submittedName>
        <fullName evidence="2">Uncharacterized protein</fullName>
    </submittedName>
</protein>
<organism evidence="2 3">
    <name type="scientific">Desulfobacter postgatei 2ac9</name>
    <dbReference type="NCBI Taxonomy" id="879212"/>
    <lineage>
        <taxon>Bacteria</taxon>
        <taxon>Pseudomonadati</taxon>
        <taxon>Thermodesulfobacteriota</taxon>
        <taxon>Desulfobacteria</taxon>
        <taxon>Desulfobacterales</taxon>
        <taxon>Desulfobacteraceae</taxon>
        <taxon>Desulfobacter</taxon>
    </lineage>
</organism>
<name>I5AY28_9BACT</name>
<evidence type="ECO:0000313" key="2">
    <source>
        <dbReference type="EMBL" id="EIM62141.1"/>
    </source>
</evidence>
<dbReference type="EMBL" id="CM001488">
    <property type="protein sequence ID" value="EIM62141.1"/>
    <property type="molecule type" value="Genomic_DNA"/>
</dbReference>
<accession>I5AY28</accession>
<reference evidence="2 3" key="1">
    <citation type="submission" date="2011-09" db="EMBL/GenBank/DDBJ databases">
        <authorList>
            <consortium name="US DOE Joint Genome Institute (JGI-PGF)"/>
            <person name="Lucas S."/>
            <person name="Han J."/>
            <person name="Lapidus A."/>
            <person name="Cheng J.-F."/>
            <person name="Goodwin L."/>
            <person name="Pitluck S."/>
            <person name="Peters L."/>
            <person name="Land M.L."/>
            <person name="Hauser L."/>
            <person name="Orellana R."/>
            <person name="Lovley D."/>
            <person name="Woyke T.J."/>
        </authorList>
    </citation>
    <scope>NUCLEOTIDE SEQUENCE [LARGE SCALE GENOMIC DNA]</scope>
    <source>
        <strain evidence="2 3">2ac9</strain>
    </source>
</reference>
<keyword evidence="1" id="KW-1133">Transmembrane helix</keyword>
<dbReference type="OrthoDB" id="9256260at2"/>
<evidence type="ECO:0000256" key="1">
    <source>
        <dbReference type="SAM" id="Phobius"/>
    </source>
</evidence>